<proteinExistence type="predicted"/>
<dbReference type="EMBL" id="LWSA01000102">
    <property type="protein sequence ID" value="OCX73508.1"/>
    <property type="molecule type" value="Genomic_DNA"/>
</dbReference>
<dbReference type="EMBL" id="LWRY01000152">
    <property type="protein sequence ID" value="OCX70877.1"/>
    <property type="molecule type" value="Genomic_DNA"/>
</dbReference>
<organism evidence="2 3">
    <name type="scientific">Acidithiobacillus thiooxidans</name>
    <name type="common">Thiobacillus thiooxidans</name>
    <dbReference type="NCBI Taxonomy" id="930"/>
    <lineage>
        <taxon>Bacteria</taxon>
        <taxon>Pseudomonadati</taxon>
        <taxon>Pseudomonadota</taxon>
        <taxon>Acidithiobacillia</taxon>
        <taxon>Acidithiobacillales</taxon>
        <taxon>Acidithiobacillaceae</taxon>
        <taxon>Acidithiobacillus</taxon>
    </lineage>
</organism>
<keyword evidence="4" id="KW-1185">Reference proteome</keyword>
<dbReference type="Proteomes" id="UP000094893">
    <property type="component" value="Unassembled WGS sequence"/>
</dbReference>
<evidence type="ECO:0000313" key="4">
    <source>
        <dbReference type="Proteomes" id="UP000095008"/>
    </source>
</evidence>
<accession>A0A1C2JMH5</accession>
<dbReference type="AlphaFoldDB" id="A0A1C2JMH5"/>
<evidence type="ECO:0000313" key="3">
    <source>
        <dbReference type="Proteomes" id="UP000094893"/>
    </source>
</evidence>
<comment type="caution">
    <text evidence="2">The sequence shown here is derived from an EMBL/GenBank/DDBJ whole genome shotgun (WGS) entry which is preliminary data.</text>
</comment>
<reference evidence="2 3" key="1">
    <citation type="journal article" date="2016" name="Int. J. Mol. Sci.">
        <title>Comparative genomics of the extreme acidophile Acidithiobacillus thiooxidans reveals intraspecific divergence and niche adaptation.</title>
        <authorList>
            <person name="Zhang X."/>
            <person name="Feng X."/>
            <person name="Tao J."/>
            <person name="Ma L."/>
            <person name="Xiao Y."/>
            <person name="Liang Y."/>
            <person name="Liu X."/>
            <person name="Yin H."/>
        </authorList>
    </citation>
    <scope>NUCLEOTIDE SEQUENCE [LARGE SCALE GENOMIC DNA]</scope>
    <source>
        <strain evidence="2 3">A02</strain>
        <strain evidence="1">DXS-W</strain>
    </source>
</reference>
<dbReference type="STRING" id="930.GCA_002079865_02150"/>
<evidence type="ECO:0000313" key="1">
    <source>
        <dbReference type="EMBL" id="OCX70877.1"/>
    </source>
</evidence>
<dbReference type="RefSeq" id="WP_024893682.1">
    <property type="nucleotide sequence ID" value="NZ_JAAOMO010000052.1"/>
</dbReference>
<evidence type="ECO:0000313" key="2">
    <source>
        <dbReference type="EMBL" id="OCX73508.1"/>
    </source>
</evidence>
<dbReference type="Proteomes" id="UP000095008">
    <property type="component" value="Unassembled WGS sequence"/>
</dbReference>
<protein>
    <submittedName>
        <fullName evidence="2">Uncharacterized protein</fullName>
    </submittedName>
</protein>
<sequence>MMPLAESKPLAGRERPADLPEKIWEIFAHGGDFRPADQEPFWELVGLQDIPAGLLAILESPAYAPHVLERAAEEKHLNSEAEALHEQLYGNVYYPPALRHQLLKRYQAIGAKYRIRGLYPGSSERRNVS</sequence>
<gene>
    <name evidence="1" type="ORF">A6M23_13040</name>
    <name evidence="2" type="ORF">A6P07_08160</name>
</gene>
<name>A0A1C2JMH5_ACITH</name>